<organism evidence="4">
    <name type="scientific">Metarhizium acridum (strain CQMa 102)</name>
    <dbReference type="NCBI Taxonomy" id="655827"/>
    <lineage>
        <taxon>Eukaryota</taxon>
        <taxon>Fungi</taxon>
        <taxon>Dikarya</taxon>
        <taxon>Ascomycota</taxon>
        <taxon>Pezizomycotina</taxon>
        <taxon>Sordariomycetes</taxon>
        <taxon>Hypocreomycetidae</taxon>
        <taxon>Hypocreales</taxon>
        <taxon>Clavicipitaceae</taxon>
        <taxon>Metarhizium</taxon>
    </lineage>
</organism>
<dbReference type="eggNOG" id="ENOG502SGAD">
    <property type="taxonomic scope" value="Eukaryota"/>
</dbReference>
<sequence length="1150" mass="123828">MTVANSTANRSVHANGKLNGQATSKRGTPKQRGLFGWAFSLFARIATWAAILTILLRCPTSFEACDEASPFICRPYFHVRNAVKPHVQPYFDQYAAPYVDVAKPYYDTLNNRVLTPTRRYAVLYGTPWANKGYGIARAQWEINGQPRLVRLQTLTKAHYEKSIAPHLTKAEEAVGPYYNALRKHSMQAYNGYVLPAYEFVRPYLLRGYDAAADFTTTKALPATYWAWGKANAFLDTAVWPQLRVVYVENVEPQLVRIGERLARYKTKSNTTNKASSDEAPVKPYVAAKIRTYSKSANANSECRASSTASISSSFSKPPPQSPSTSATTTNTEEPEATAAESDRTEPPQYWNPVEAPAAAENESELRKTAREMVASDLATWQNKFASQAEEGASAIEDQVEQIARSLMDENARVTGKELLRQLEDTIAFEIASVKQNISKIIESGIADAHQEAISAVRSAGVAIKKKAQLIRGWREDYDTELQETVLSAADVHFQILDETRNLALTNIGMKWAWTDGVTYKDWQKYHELKGAFNDWTEELKQLIVTHPTLLEAQELSHQIEDDGMTMASAAAKELVRLKEVSNWKILANDSTDNFDSEEMRLAAEDAAATAAAAAAAAKEEAEIQEATEQSQVERAPHRYTRRENVDEPHDDEPAQTIVEGLSADAETPPTIEPREEPIVLSAEDAAITIAAADNQEPVAESEESSTLLSEVAADTPATSTKAPDFVADEFATTKEERETATPATKDQHTPLSPAMFGAAAQSVADRHPILDDDTDSNAFASVTSAAQAAYSSAVALAADRYSSAFSVVSAQVEGTSKPVHEQLFSSVSAVYDGAVSAASKKLDDAVAAASSGVYNTAPTPTKSNNLPDWKKVESIAAQRLREGKLWAEIQYSSVLIALQLATPTPTSPSEKYYEQAKYHYYAGLGMAQDRYSSFMAAASSAWSSVTAAPTPTPTDFVGSVSSMAWVAGKSARSAAGAADDAVKSAYTAASKGVMSAAQDAEDAIHQVADAAAEQVVNAAGAVADTWDVVVSELSIEVYGQPTAIGWYEGATKTAGSAITAATEAVAEAAAQRYDAINKMVSELVIGKEPTFSESVMSRLSAIYSTATSNVGSVASEASVAAASAGDKVGSAASRATEAVKGSVQQVRDEL</sequence>
<dbReference type="OrthoDB" id="3260408at2759"/>
<keyword evidence="2" id="KW-0812">Transmembrane</keyword>
<keyword evidence="2" id="KW-1133">Transmembrane helix</keyword>
<dbReference type="HOGENOM" id="CLU_005461_1_1_1"/>
<dbReference type="InParanoid" id="E9DRS4"/>
<feature type="region of interest" description="Disordered" evidence="1">
    <location>
        <begin position="693"/>
        <end position="752"/>
    </location>
</feature>
<feature type="region of interest" description="Disordered" evidence="1">
    <location>
        <begin position="308"/>
        <end position="351"/>
    </location>
</feature>
<dbReference type="Proteomes" id="UP000002499">
    <property type="component" value="Unassembled WGS sequence"/>
</dbReference>
<evidence type="ECO:0000313" key="3">
    <source>
        <dbReference type="EMBL" id="EFY93952.1"/>
    </source>
</evidence>
<feature type="region of interest" description="Disordered" evidence="1">
    <location>
        <begin position="618"/>
        <end position="652"/>
    </location>
</feature>
<keyword evidence="4" id="KW-1185">Reference proteome</keyword>
<dbReference type="PANTHER" id="PTHR23242:SF9">
    <property type="entry name" value="TRANSCRIPTION FACTOR HOXA13"/>
    <property type="match status" value="1"/>
</dbReference>
<protein>
    <submittedName>
        <fullName evidence="3">Transcription factor hoxa13, putative</fullName>
    </submittedName>
</protein>
<dbReference type="PANTHER" id="PTHR23242">
    <property type="entry name" value="TRANSCRIPTION FACTOR HOXA13"/>
    <property type="match status" value="1"/>
</dbReference>
<dbReference type="EMBL" id="GL698470">
    <property type="protein sequence ID" value="EFY93952.1"/>
    <property type="molecule type" value="Genomic_DNA"/>
</dbReference>
<evidence type="ECO:0000313" key="4">
    <source>
        <dbReference type="Proteomes" id="UP000002499"/>
    </source>
</evidence>
<feature type="region of interest" description="Disordered" evidence="1">
    <location>
        <begin position="1"/>
        <end position="27"/>
    </location>
</feature>
<dbReference type="GO" id="GO:0003677">
    <property type="term" value="F:DNA binding"/>
    <property type="evidence" value="ECO:0007669"/>
    <property type="project" value="UniProtKB-KW"/>
</dbReference>
<keyword evidence="2" id="KW-0472">Membrane</keyword>
<dbReference type="OMA" id="GVAHARY"/>
<feature type="transmembrane region" description="Helical" evidence="2">
    <location>
        <begin position="34"/>
        <end position="56"/>
    </location>
</feature>
<accession>E9DRS4</accession>
<dbReference type="AlphaFoldDB" id="E9DRS4"/>
<name>E9DRS4_METAQ</name>
<feature type="compositionally biased region" description="Polar residues" evidence="1">
    <location>
        <begin position="1"/>
        <end position="26"/>
    </location>
</feature>
<evidence type="ECO:0000256" key="2">
    <source>
        <dbReference type="SAM" id="Phobius"/>
    </source>
</evidence>
<gene>
    <name evidence="3" type="ORF">MAC_00443</name>
</gene>
<proteinExistence type="predicted"/>
<evidence type="ECO:0000256" key="1">
    <source>
        <dbReference type="SAM" id="MobiDB-lite"/>
    </source>
</evidence>
<feature type="compositionally biased region" description="Low complexity" evidence="1">
    <location>
        <begin position="322"/>
        <end position="339"/>
    </location>
</feature>
<keyword evidence="3" id="KW-0371">Homeobox</keyword>
<reference evidence="3 4" key="1">
    <citation type="journal article" date="2011" name="PLoS Genet.">
        <title>Genome sequencing and comparative transcriptomics of the model entomopathogenic fungi Metarhizium anisopliae and M. acridum.</title>
        <authorList>
            <person name="Gao Q."/>
            <person name="Jin K."/>
            <person name="Ying S.H."/>
            <person name="Zhang Y."/>
            <person name="Xiao G."/>
            <person name="Shang Y."/>
            <person name="Duan Z."/>
            <person name="Hu X."/>
            <person name="Xie X.Q."/>
            <person name="Zhou G."/>
            <person name="Peng G."/>
            <person name="Luo Z."/>
            <person name="Huang W."/>
            <person name="Wang B."/>
            <person name="Fang W."/>
            <person name="Wang S."/>
            <person name="Zhong Y."/>
            <person name="Ma L.J."/>
            <person name="St Leger R.J."/>
            <person name="Zhao G.P."/>
            <person name="Pei Y."/>
            <person name="Feng M.G."/>
            <person name="Xia Y."/>
            <person name="Wang C."/>
        </authorList>
    </citation>
    <scope>NUCLEOTIDE SEQUENCE [LARGE SCALE GENOMIC DNA]</scope>
    <source>
        <strain evidence="3 4">CQMa 102</strain>
    </source>
</reference>
<dbReference type="STRING" id="655827.E9DRS4"/>
<dbReference type="GeneID" id="19244754"/>
<dbReference type="KEGG" id="maw:19244754"/>